<evidence type="ECO:0000256" key="7">
    <source>
        <dbReference type="SAM" id="SignalP"/>
    </source>
</evidence>
<dbReference type="PANTHER" id="PTHR43811">
    <property type="entry name" value="FKBP-TYPE PEPTIDYL-PROLYL CIS-TRANS ISOMERASE FKPA"/>
    <property type="match status" value="1"/>
</dbReference>
<dbReference type="Gene3D" id="3.10.50.40">
    <property type="match status" value="1"/>
</dbReference>
<dbReference type="InterPro" id="IPR046357">
    <property type="entry name" value="PPIase_dom_sf"/>
</dbReference>
<evidence type="ECO:0000256" key="1">
    <source>
        <dbReference type="ARBA" id="ARBA00000971"/>
    </source>
</evidence>
<accession>A0A7S2YII1</accession>
<dbReference type="AlphaFoldDB" id="A0A7S2YII1"/>
<evidence type="ECO:0000313" key="9">
    <source>
        <dbReference type="EMBL" id="CAD9978301.1"/>
    </source>
</evidence>
<dbReference type="PANTHER" id="PTHR43811:SF19">
    <property type="entry name" value="39 KDA FK506-BINDING NUCLEAR PROTEIN"/>
    <property type="match status" value="1"/>
</dbReference>
<dbReference type="Pfam" id="PF00254">
    <property type="entry name" value="FKBP_C"/>
    <property type="match status" value="1"/>
</dbReference>
<evidence type="ECO:0000256" key="2">
    <source>
        <dbReference type="ARBA" id="ARBA00013194"/>
    </source>
</evidence>
<name>A0A7S2YII1_9STRA</name>
<dbReference type="GO" id="GO:0003755">
    <property type="term" value="F:peptidyl-prolyl cis-trans isomerase activity"/>
    <property type="evidence" value="ECO:0007669"/>
    <property type="project" value="UniProtKB-KW"/>
</dbReference>
<feature type="transmembrane region" description="Helical" evidence="6">
    <location>
        <begin position="192"/>
        <end position="213"/>
    </location>
</feature>
<keyword evidence="6" id="KW-0472">Membrane</keyword>
<dbReference type="SUPFAM" id="SSF54534">
    <property type="entry name" value="FKBP-like"/>
    <property type="match status" value="1"/>
</dbReference>
<dbReference type="PROSITE" id="PS50059">
    <property type="entry name" value="FKBP_PPIASE"/>
    <property type="match status" value="1"/>
</dbReference>
<evidence type="ECO:0000259" key="8">
    <source>
        <dbReference type="PROSITE" id="PS50059"/>
    </source>
</evidence>
<evidence type="ECO:0000256" key="3">
    <source>
        <dbReference type="ARBA" id="ARBA00023110"/>
    </source>
</evidence>
<feature type="chain" id="PRO_5031024845" description="peptidylprolyl isomerase" evidence="7">
    <location>
        <begin position="26"/>
        <end position="216"/>
    </location>
</feature>
<comment type="catalytic activity">
    <reaction evidence="1 5">
        <text>[protein]-peptidylproline (omega=180) = [protein]-peptidylproline (omega=0)</text>
        <dbReference type="Rhea" id="RHEA:16237"/>
        <dbReference type="Rhea" id="RHEA-COMP:10747"/>
        <dbReference type="Rhea" id="RHEA-COMP:10748"/>
        <dbReference type="ChEBI" id="CHEBI:83833"/>
        <dbReference type="ChEBI" id="CHEBI:83834"/>
        <dbReference type="EC" id="5.2.1.8"/>
    </reaction>
</comment>
<evidence type="ECO:0000256" key="4">
    <source>
        <dbReference type="ARBA" id="ARBA00023235"/>
    </source>
</evidence>
<feature type="domain" description="PPIase FKBP-type" evidence="8">
    <location>
        <begin position="65"/>
        <end position="181"/>
    </location>
</feature>
<sequence>MMMMNKNLFTALFVGLVTLLGAATAFTTAPAAATKSFSTALGPVARNGLVYEDVEYGSGRRVLPGDSILCYYKGTYTTTTNNNKGGNPFFGNVGAQSQTVTFDETPPGEPMEFVIGQGQVIPGWDLGICGNVELDIPPMNIGGDRKLLIPSALAYGESGAGNGVIPPNQDLEFQIAVLNAQRKGGISMNMRLGGYAVVAGFAVTVLGTGWFVLHNL</sequence>
<proteinExistence type="predicted"/>
<keyword evidence="6" id="KW-0812">Transmembrane</keyword>
<keyword evidence="3 5" id="KW-0697">Rotamase</keyword>
<keyword evidence="4 5" id="KW-0413">Isomerase</keyword>
<keyword evidence="6" id="KW-1133">Transmembrane helix</keyword>
<organism evidence="9">
    <name type="scientific">Entomoneis paludosa</name>
    <dbReference type="NCBI Taxonomy" id="265537"/>
    <lineage>
        <taxon>Eukaryota</taxon>
        <taxon>Sar</taxon>
        <taxon>Stramenopiles</taxon>
        <taxon>Ochrophyta</taxon>
        <taxon>Bacillariophyta</taxon>
        <taxon>Bacillariophyceae</taxon>
        <taxon>Bacillariophycidae</taxon>
        <taxon>Entomoneidaceae</taxon>
        <taxon>Entomoneis</taxon>
    </lineage>
</organism>
<gene>
    <name evidence="9" type="ORF">APAL1065_LOCUS18300</name>
</gene>
<dbReference type="EMBL" id="HBHT01027257">
    <property type="protein sequence ID" value="CAD9978301.1"/>
    <property type="molecule type" value="Transcribed_RNA"/>
</dbReference>
<reference evidence="9" key="1">
    <citation type="submission" date="2021-01" db="EMBL/GenBank/DDBJ databases">
        <authorList>
            <person name="Corre E."/>
            <person name="Pelletier E."/>
            <person name="Niang G."/>
            <person name="Scheremetjew M."/>
            <person name="Finn R."/>
            <person name="Kale V."/>
            <person name="Holt S."/>
            <person name="Cochrane G."/>
            <person name="Meng A."/>
            <person name="Brown T."/>
            <person name="Cohen L."/>
        </authorList>
    </citation>
    <scope>NUCLEOTIDE SEQUENCE</scope>
    <source>
        <strain evidence="9">CCMP125</strain>
    </source>
</reference>
<protein>
    <recommendedName>
        <fullName evidence="2 5">peptidylprolyl isomerase</fullName>
        <ecNumber evidence="2 5">5.2.1.8</ecNumber>
    </recommendedName>
</protein>
<feature type="signal peptide" evidence="7">
    <location>
        <begin position="1"/>
        <end position="25"/>
    </location>
</feature>
<dbReference type="InterPro" id="IPR001179">
    <property type="entry name" value="PPIase_FKBP_dom"/>
</dbReference>
<dbReference type="EC" id="5.2.1.8" evidence="2 5"/>
<evidence type="ECO:0000256" key="5">
    <source>
        <dbReference type="PROSITE-ProRule" id="PRU00277"/>
    </source>
</evidence>
<keyword evidence="7" id="KW-0732">Signal</keyword>
<evidence type="ECO:0000256" key="6">
    <source>
        <dbReference type="SAM" id="Phobius"/>
    </source>
</evidence>